<comment type="similarity">
    <text evidence="2">Belongs to the prominin family.</text>
</comment>
<comment type="subcellular location">
    <subcellularLocation>
        <location evidence="1">Membrane</location>
        <topology evidence="1">Multi-pass membrane protein</topology>
    </subcellularLocation>
</comment>
<accession>A0AAV8YRB6</accession>
<dbReference type="EMBL" id="JAPWTK010000052">
    <property type="protein sequence ID" value="KAJ8953907.1"/>
    <property type="molecule type" value="Genomic_DNA"/>
</dbReference>
<dbReference type="PANTHER" id="PTHR22730:SF1">
    <property type="entry name" value="PROMININ-LIKE PROTEIN"/>
    <property type="match status" value="1"/>
</dbReference>
<keyword evidence="4 7" id="KW-1133">Transmembrane helix</keyword>
<protein>
    <submittedName>
        <fullName evidence="8">Uncharacterized protein</fullName>
    </submittedName>
</protein>
<organism evidence="8 9">
    <name type="scientific">Aromia moschata</name>
    <dbReference type="NCBI Taxonomy" id="1265417"/>
    <lineage>
        <taxon>Eukaryota</taxon>
        <taxon>Metazoa</taxon>
        <taxon>Ecdysozoa</taxon>
        <taxon>Arthropoda</taxon>
        <taxon>Hexapoda</taxon>
        <taxon>Insecta</taxon>
        <taxon>Pterygota</taxon>
        <taxon>Neoptera</taxon>
        <taxon>Endopterygota</taxon>
        <taxon>Coleoptera</taxon>
        <taxon>Polyphaga</taxon>
        <taxon>Cucujiformia</taxon>
        <taxon>Chrysomeloidea</taxon>
        <taxon>Cerambycidae</taxon>
        <taxon>Cerambycinae</taxon>
        <taxon>Callichromatini</taxon>
        <taxon>Aromia</taxon>
    </lineage>
</organism>
<evidence type="ECO:0000256" key="5">
    <source>
        <dbReference type="ARBA" id="ARBA00023136"/>
    </source>
</evidence>
<gene>
    <name evidence="8" type="ORF">NQ318_019147</name>
</gene>
<keyword evidence="9" id="KW-1185">Reference proteome</keyword>
<evidence type="ECO:0000256" key="2">
    <source>
        <dbReference type="ARBA" id="ARBA00006058"/>
    </source>
</evidence>
<evidence type="ECO:0000256" key="7">
    <source>
        <dbReference type="SAM" id="Phobius"/>
    </source>
</evidence>
<dbReference type="Proteomes" id="UP001162162">
    <property type="component" value="Unassembled WGS sequence"/>
</dbReference>
<keyword evidence="3 7" id="KW-0812">Transmembrane</keyword>
<name>A0AAV8YRB6_9CUCU</name>
<dbReference type="PANTHER" id="PTHR22730">
    <property type="entry name" value="PROMININ PROM PROTEIN"/>
    <property type="match status" value="1"/>
</dbReference>
<feature type="transmembrane region" description="Helical" evidence="7">
    <location>
        <begin position="83"/>
        <end position="106"/>
    </location>
</feature>
<evidence type="ECO:0000313" key="8">
    <source>
        <dbReference type="EMBL" id="KAJ8953907.1"/>
    </source>
</evidence>
<keyword evidence="5 7" id="KW-0472">Membrane</keyword>
<sequence>MCPRNYVTRGLLVAGNGGVRLGDVKVADVLKYYWAVVLMLAVLALMAIFIPLCGLFFCCCRCCGNCGARSLPCDKKRDLCKKIVQGTLLIILSTGLLFCVVCAFASNQQLEDGIDALPEHFKDSQKDTSTYLNSVQNQASHLLVTNYQEFSTVFTSTMNKSSEYVMQQLEIWSNATAMMTLYTFVDTLPVINSSLFTLKTDTNTLRASASQLNDAMRKVKKELLNTLYKCETDKCKDIKNNISQLQTNIDFNRLPDVSPTISKLKELDIASLQSATLEGISWTRSERARLKV</sequence>
<dbReference type="InterPro" id="IPR008795">
    <property type="entry name" value="Prominin"/>
</dbReference>
<dbReference type="Pfam" id="PF05478">
    <property type="entry name" value="Prominin"/>
    <property type="match status" value="1"/>
</dbReference>
<dbReference type="GO" id="GO:0016020">
    <property type="term" value="C:membrane"/>
    <property type="evidence" value="ECO:0007669"/>
    <property type="project" value="UniProtKB-SubCell"/>
</dbReference>
<reference evidence="8" key="1">
    <citation type="journal article" date="2023" name="Insect Mol. Biol.">
        <title>Genome sequencing provides insights into the evolution of gene families encoding plant cell wall-degrading enzymes in longhorned beetles.</title>
        <authorList>
            <person name="Shin N.R."/>
            <person name="Okamura Y."/>
            <person name="Kirsch R."/>
            <person name="Pauchet Y."/>
        </authorList>
    </citation>
    <scope>NUCLEOTIDE SEQUENCE</scope>
    <source>
        <strain evidence="8">AMC_N1</strain>
    </source>
</reference>
<keyword evidence="6" id="KW-0325">Glycoprotein</keyword>
<evidence type="ECO:0000256" key="3">
    <source>
        <dbReference type="ARBA" id="ARBA00022692"/>
    </source>
</evidence>
<evidence type="ECO:0000256" key="4">
    <source>
        <dbReference type="ARBA" id="ARBA00022989"/>
    </source>
</evidence>
<dbReference type="AlphaFoldDB" id="A0AAV8YRB6"/>
<evidence type="ECO:0000256" key="1">
    <source>
        <dbReference type="ARBA" id="ARBA00004141"/>
    </source>
</evidence>
<feature type="transmembrane region" description="Helical" evidence="7">
    <location>
        <begin position="32"/>
        <end position="62"/>
    </location>
</feature>
<comment type="caution">
    <text evidence="8">The sequence shown here is derived from an EMBL/GenBank/DDBJ whole genome shotgun (WGS) entry which is preliminary data.</text>
</comment>
<evidence type="ECO:0000256" key="6">
    <source>
        <dbReference type="ARBA" id="ARBA00023180"/>
    </source>
</evidence>
<evidence type="ECO:0000313" key="9">
    <source>
        <dbReference type="Proteomes" id="UP001162162"/>
    </source>
</evidence>
<proteinExistence type="inferred from homology"/>